<dbReference type="EMBL" id="JABCKI010001884">
    <property type="protein sequence ID" value="KAG5648269.1"/>
    <property type="molecule type" value="Genomic_DNA"/>
</dbReference>
<evidence type="ECO:0000313" key="3">
    <source>
        <dbReference type="Proteomes" id="UP000717328"/>
    </source>
</evidence>
<feature type="compositionally biased region" description="Polar residues" evidence="1">
    <location>
        <begin position="265"/>
        <end position="274"/>
    </location>
</feature>
<protein>
    <submittedName>
        <fullName evidence="2">Uncharacterized protein</fullName>
    </submittedName>
</protein>
<sequence length="363" mass="39109">MTDFPSNEISPALTLPPPHAAPQLLSEGESPSQFLSYPLRHFHSGQPPVSIIGDSPAGSRALPLQAEDATPVDFDYPRGEESQLDFSDLSDDNFTVPVRQGEEQDICPAPSCSTDLSYTRSNPFSPPADSPNNTGAEENSAAFPGQNSLVVVEDLIISFNNPFPPLIDNHDDSDEDPYLHNALTEASARRFEHITNLFPPLSPSPEFGNTEMEMNLGQPPFVPILENPFPPLSPSSASSLDRNTDNQMCHYGQVTIENPFPPLSRSGSEGSSNGDIGVMGQLSSENTMNPFPRLSPPSSRELSPVMMEETDDLREPLPKLTQSNNAEHSDGGLARSPVTNTNIALTSEGNAETRRPPPGPSPG</sequence>
<organism evidence="2 3">
    <name type="scientific">Sphagnurus paluster</name>
    <dbReference type="NCBI Taxonomy" id="117069"/>
    <lineage>
        <taxon>Eukaryota</taxon>
        <taxon>Fungi</taxon>
        <taxon>Dikarya</taxon>
        <taxon>Basidiomycota</taxon>
        <taxon>Agaricomycotina</taxon>
        <taxon>Agaricomycetes</taxon>
        <taxon>Agaricomycetidae</taxon>
        <taxon>Agaricales</taxon>
        <taxon>Tricholomatineae</taxon>
        <taxon>Lyophyllaceae</taxon>
        <taxon>Sphagnurus</taxon>
    </lineage>
</organism>
<feature type="non-terminal residue" evidence="2">
    <location>
        <position position="363"/>
    </location>
</feature>
<name>A0A9P7KG59_9AGAR</name>
<evidence type="ECO:0000256" key="1">
    <source>
        <dbReference type="SAM" id="MobiDB-lite"/>
    </source>
</evidence>
<dbReference type="AlphaFoldDB" id="A0A9P7KG59"/>
<reference evidence="2" key="2">
    <citation type="submission" date="2021-10" db="EMBL/GenBank/DDBJ databases">
        <title>Phylogenomics reveals ancestral predisposition of the termite-cultivated fungus Termitomyces towards a domesticated lifestyle.</title>
        <authorList>
            <person name="Auxier B."/>
            <person name="Grum-Grzhimaylo A."/>
            <person name="Cardenas M.E."/>
            <person name="Lodge J.D."/>
            <person name="Laessoe T."/>
            <person name="Pedersen O."/>
            <person name="Smith M.E."/>
            <person name="Kuyper T.W."/>
            <person name="Franco-Molano E.A."/>
            <person name="Baroni T.J."/>
            <person name="Aanen D.K."/>
        </authorList>
    </citation>
    <scope>NUCLEOTIDE SEQUENCE</scope>
    <source>
        <strain evidence="2">D49</strain>
    </source>
</reference>
<keyword evidence="3" id="KW-1185">Reference proteome</keyword>
<evidence type="ECO:0000313" key="2">
    <source>
        <dbReference type="EMBL" id="KAG5648269.1"/>
    </source>
</evidence>
<feature type="compositionally biased region" description="Polar residues" evidence="1">
    <location>
        <begin position="111"/>
        <end position="123"/>
    </location>
</feature>
<feature type="region of interest" description="Disordered" evidence="1">
    <location>
        <begin position="1"/>
        <end position="141"/>
    </location>
</feature>
<feature type="region of interest" description="Disordered" evidence="1">
    <location>
        <begin position="256"/>
        <end position="363"/>
    </location>
</feature>
<feature type="compositionally biased region" description="Polar residues" evidence="1">
    <location>
        <begin position="337"/>
        <end position="350"/>
    </location>
</feature>
<proteinExistence type="predicted"/>
<accession>A0A9P7KG59</accession>
<reference evidence="2" key="1">
    <citation type="submission" date="2021-02" db="EMBL/GenBank/DDBJ databases">
        <authorList>
            <person name="Nieuwenhuis M."/>
            <person name="Van De Peppel L.J.J."/>
        </authorList>
    </citation>
    <scope>NUCLEOTIDE SEQUENCE</scope>
    <source>
        <strain evidence="2">D49</strain>
    </source>
</reference>
<dbReference type="Proteomes" id="UP000717328">
    <property type="component" value="Unassembled WGS sequence"/>
</dbReference>
<comment type="caution">
    <text evidence="2">The sequence shown here is derived from an EMBL/GenBank/DDBJ whole genome shotgun (WGS) entry which is preliminary data.</text>
</comment>
<gene>
    <name evidence="2" type="ORF">H0H81_007135</name>
</gene>